<evidence type="ECO:0000313" key="1">
    <source>
        <dbReference type="EMBL" id="RLV56913.1"/>
    </source>
</evidence>
<name>A0A3L8PQL4_9ACTN</name>
<accession>A0A3L8PQL4</accession>
<dbReference type="OrthoDB" id="9790578at2"/>
<dbReference type="Proteomes" id="UP000282515">
    <property type="component" value="Unassembled WGS sequence"/>
</dbReference>
<dbReference type="EMBL" id="RDBF01000002">
    <property type="protein sequence ID" value="RLV56913.1"/>
    <property type="molecule type" value="Genomic_DNA"/>
</dbReference>
<gene>
    <name evidence="1" type="ORF">D9V41_03855</name>
</gene>
<proteinExistence type="predicted"/>
<dbReference type="RefSeq" id="WP_121793214.1">
    <property type="nucleotide sequence ID" value="NZ_RDBF01000002.1"/>
</dbReference>
<reference evidence="1 2" key="1">
    <citation type="submission" date="2018-10" db="EMBL/GenBank/DDBJ databases">
        <title>Aeromicrobium sp. 9W16Y-2 whole genome shotgun sequence.</title>
        <authorList>
            <person name="Li F."/>
        </authorList>
    </citation>
    <scope>NUCLEOTIDE SEQUENCE [LARGE SCALE GENOMIC DNA]</scope>
    <source>
        <strain evidence="1 2">9W16Y-2</strain>
    </source>
</reference>
<organism evidence="1 2">
    <name type="scientific">Aeromicrobium phragmitis</name>
    <dbReference type="NCBI Taxonomy" id="2478914"/>
    <lineage>
        <taxon>Bacteria</taxon>
        <taxon>Bacillati</taxon>
        <taxon>Actinomycetota</taxon>
        <taxon>Actinomycetes</taxon>
        <taxon>Propionibacteriales</taxon>
        <taxon>Nocardioidaceae</taxon>
        <taxon>Aeromicrobium</taxon>
    </lineage>
</organism>
<dbReference type="AlphaFoldDB" id="A0A3L8PQL4"/>
<evidence type="ECO:0000313" key="2">
    <source>
        <dbReference type="Proteomes" id="UP000282515"/>
    </source>
</evidence>
<keyword evidence="2" id="KW-1185">Reference proteome</keyword>
<comment type="caution">
    <text evidence="1">The sequence shown here is derived from an EMBL/GenBank/DDBJ whole genome shotgun (WGS) entry which is preliminary data.</text>
</comment>
<sequence>MRGLRVLSRADWSARAAAHRERVAPWTRARVERRERGEAHPVHDFLFEYYNLSPGALERWHSGLGVALAEAPEYRDARAYVELADGTVTADASRLATRLPGLRWTRELLGRTAGRAARLQCFGLHEWAMVYREPEDRRHAVPLRLGAAGTDEVVESHNLVCTHVDAFRFYTDAARPLNRPTPVRERQLDLEQPGCLHANMDLYRIAFRMLPFIDSRLVADAFTLAVDIREIDMRASPYDLAAHGYPPIAIETTEGKAEYVRHQRAFARRAEPLRRQLIEQADLLIARALEVAA</sequence>
<protein>
    <submittedName>
        <fullName evidence="1">3-methyladenine DNA glycosylase</fullName>
    </submittedName>
</protein>